<dbReference type="PANTHER" id="PTHR12526:SF622">
    <property type="entry name" value="GLYCOSYLTRANSFERASE (GROUP I)"/>
    <property type="match status" value="1"/>
</dbReference>
<dbReference type="Gene3D" id="3.40.50.2000">
    <property type="entry name" value="Glycogen Phosphorylase B"/>
    <property type="match status" value="2"/>
</dbReference>
<keyword evidence="3" id="KW-1185">Reference proteome</keyword>
<accession>W0DKU1</accession>
<dbReference type="AlphaFoldDB" id="W0DKU1"/>
<dbReference type="Pfam" id="PF13692">
    <property type="entry name" value="Glyco_trans_1_4"/>
    <property type="match status" value="1"/>
</dbReference>
<dbReference type="Proteomes" id="UP000005289">
    <property type="component" value="Chromosome"/>
</dbReference>
<dbReference type="HOGENOM" id="CLU_009583_11_2_6"/>
<dbReference type="KEGG" id="tti:THITH_05810"/>
<dbReference type="PANTHER" id="PTHR12526">
    <property type="entry name" value="GLYCOSYLTRANSFERASE"/>
    <property type="match status" value="1"/>
</dbReference>
<evidence type="ECO:0000313" key="2">
    <source>
        <dbReference type="EMBL" id="AHE97852.1"/>
    </source>
</evidence>
<sequence>MTQKQTGAVRTKHVWVLNHYARGPSESGGTRHFHLAQKLVPLGWVATVFTASVNRDDIRQTVARNEGYRDEQIEGVSFRRIRTPAYQGNGIGRIKNMLAYFGRMLLPRYTRGIPDPEVVVGSSVHPFAAVAAALLARRHRVPFVFEVRDLWPQTLIEMGRLREGSAVTWLMRRLELWLYRSADRIVVLLPKAVEYIAPLGIPEDRVNWIPNGVDLTLYSRNRPPRGPSCQPFTFMYFGAHGQANGLETLIEAMGILKRRGRADAVQLRMIGGGGLKPTLIEMSQQLGLSNISFESRVEKREIPNLAAQADAFVITVRALPGLYRYGISMNKLFDYLAAGRPIVISLSAANNPVAEAGAGLTAEPDDPVSLADAMEKLVALPAEERSAMGESARKYVSENHRFEVLAKRFADILDDVVAERSRESRALGPRFWR</sequence>
<keyword evidence="2" id="KW-0808">Transferase</keyword>
<dbReference type="InterPro" id="IPR028098">
    <property type="entry name" value="Glyco_trans_4-like_N"/>
</dbReference>
<gene>
    <name evidence="2" type="ORF">THITH_05810</name>
</gene>
<evidence type="ECO:0000313" key="3">
    <source>
        <dbReference type="Proteomes" id="UP000005289"/>
    </source>
</evidence>
<protein>
    <submittedName>
        <fullName evidence="2">Glycosyl transferase</fullName>
    </submittedName>
</protein>
<dbReference type="RefSeq" id="WP_006749166.1">
    <property type="nucleotide sequence ID" value="NZ_CP007029.1"/>
</dbReference>
<reference evidence="2 3" key="1">
    <citation type="submission" date="2013-12" db="EMBL/GenBank/DDBJ databases">
        <authorList>
            <consortium name="DOE Joint Genome Institute"/>
            <person name="Muyzer G."/>
            <person name="Huntemann M."/>
            <person name="Han J."/>
            <person name="Chen A."/>
            <person name="Kyrpides N."/>
            <person name="Mavromatis K."/>
            <person name="Markowitz V."/>
            <person name="Palaniappan K."/>
            <person name="Ivanova N."/>
            <person name="Schaumberg A."/>
            <person name="Pati A."/>
            <person name="Liolios K."/>
            <person name="Nordberg H.P."/>
            <person name="Cantor M.N."/>
            <person name="Hua S.X."/>
            <person name="Woyke T."/>
        </authorList>
    </citation>
    <scope>NUCLEOTIDE SEQUENCE [LARGE SCALE GENOMIC DNA]</scope>
    <source>
        <strain evidence="2 3">ARh 1</strain>
    </source>
</reference>
<name>W0DKU1_9GAMM</name>
<dbReference type="SUPFAM" id="SSF53756">
    <property type="entry name" value="UDP-Glycosyltransferase/glycogen phosphorylase"/>
    <property type="match status" value="1"/>
</dbReference>
<dbReference type="OrthoDB" id="9764577at2"/>
<dbReference type="Pfam" id="PF13579">
    <property type="entry name" value="Glyco_trans_4_4"/>
    <property type="match status" value="1"/>
</dbReference>
<proteinExistence type="predicted"/>
<dbReference type="CDD" id="cd03794">
    <property type="entry name" value="GT4_WbuB-like"/>
    <property type="match status" value="1"/>
</dbReference>
<feature type="domain" description="Glycosyltransferase subfamily 4-like N-terminal" evidence="1">
    <location>
        <begin position="33"/>
        <end position="212"/>
    </location>
</feature>
<organism evidence="2 3">
    <name type="scientific">Thioalkalivibrio paradoxus ARh 1</name>
    <dbReference type="NCBI Taxonomy" id="713585"/>
    <lineage>
        <taxon>Bacteria</taxon>
        <taxon>Pseudomonadati</taxon>
        <taxon>Pseudomonadota</taxon>
        <taxon>Gammaproteobacteria</taxon>
        <taxon>Chromatiales</taxon>
        <taxon>Ectothiorhodospiraceae</taxon>
        <taxon>Thioalkalivibrio</taxon>
    </lineage>
</organism>
<dbReference type="EMBL" id="CP007029">
    <property type="protein sequence ID" value="AHE97852.1"/>
    <property type="molecule type" value="Genomic_DNA"/>
</dbReference>
<dbReference type="STRING" id="713585.THITH_05810"/>
<evidence type="ECO:0000259" key="1">
    <source>
        <dbReference type="Pfam" id="PF13579"/>
    </source>
</evidence>
<dbReference type="GO" id="GO:0016757">
    <property type="term" value="F:glycosyltransferase activity"/>
    <property type="evidence" value="ECO:0007669"/>
    <property type="project" value="UniProtKB-ARBA"/>
</dbReference>